<evidence type="ECO:0000313" key="4">
    <source>
        <dbReference type="Proteomes" id="UP000191257"/>
    </source>
</evidence>
<dbReference type="GO" id="GO:0008270">
    <property type="term" value="F:zinc ion binding"/>
    <property type="evidence" value="ECO:0007669"/>
    <property type="project" value="InterPro"/>
</dbReference>
<dbReference type="RefSeq" id="WP_080622347.1">
    <property type="nucleotide sequence ID" value="NZ_CAWMZI010000001.1"/>
</dbReference>
<proteinExistence type="predicted"/>
<feature type="region of interest" description="Disordered" evidence="1">
    <location>
        <begin position="1"/>
        <end position="34"/>
    </location>
</feature>
<dbReference type="KEGG" id="pye:A6J80_17380"/>
<feature type="domain" description="HNH nuclease" evidence="2">
    <location>
        <begin position="55"/>
        <end position="111"/>
    </location>
</feature>
<dbReference type="STRING" id="147645.A6J80_17380"/>
<evidence type="ECO:0000256" key="1">
    <source>
        <dbReference type="SAM" id="MobiDB-lite"/>
    </source>
</evidence>
<reference evidence="3" key="1">
    <citation type="submission" date="2017-12" db="EMBL/GenBank/DDBJ databases">
        <title>FDA dAtabase for Regulatory Grade micrObial Sequences (FDA-ARGOS): Supporting development and validation of Infectious Disease Dx tests.</title>
        <authorList>
            <person name="Campos J."/>
            <person name="Goldberg B."/>
            <person name="Tallon L."/>
            <person name="Sadzewicz L."/>
            <person name="Sengamalay N."/>
            <person name="Ott S."/>
            <person name="Godinez A."/>
            <person name="Nagaraj S."/>
            <person name="Vyas G."/>
            <person name="Aluvathingal J."/>
            <person name="Nadendla S."/>
            <person name="Geyer C."/>
            <person name="Nandy P."/>
            <person name="Hobson J."/>
            <person name="Sichtig H."/>
        </authorList>
    </citation>
    <scope>NUCLEOTIDE SEQUENCE</scope>
    <source>
        <strain evidence="3">FDAARGOS_252</strain>
    </source>
</reference>
<feature type="compositionally biased region" description="Basic and acidic residues" evidence="1">
    <location>
        <begin position="20"/>
        <end position="32"/>
    </location>
</feature>
<name>A0A1V0GVJ3_9RHOB</name>
<evidence type="ECO:0000313" key="3">
    <source>
        <dbReference type="EMBL" id="ARC37886.1"/>
    </source>
</evidence>
<evidence type="ECO:0000259" key="2">
    <source>
        <dbReference type="SMART" id="SM00507"/>
    </source>
</evidence>
<dbReference type="GO" id="GO:0003676">
    <property type="term" value="F:nucleic acid binding"/>
    <property type="evidence" value="ECO:0007669"/>
    <property type="project" value="InterPro"/>
</dbReference>
<organism evidence="3 4">
    <name type="scientific">Paracoccus yeei</name>
    <dbReference type="NCBI Taxonomy" id="147645"/>
    <lineage>
        <taxon>Bacteria</taxon>
        <taxon>Pseudomonadati</taxon>
        <taxon>Pseudomonadota</taxon>
        <taxon>Alphaproteobacteria</taxon>
        <taxon>Rhodobacterales</taxon>
        <taxon>Paracoccaceae</taxon>
        <taxon>Paracoccus</taxon>
    </lineage>
</organism>
<dbReference type="AlphaFoldDB" id="A0A1V0GVJ3"/>
<accession>A0A1V0GVJ3</accession>
<dbReference type="GO" id="GO:0004519">
    <property type="term" value="F:endonuclease activity"/>
    <property type="evidence" value="ECO:0007669"/>
    <property type="project" value="UniProtKB-KW"/>
</dbReference>
<dbReference type="Pfam" id="PF01844">
    <property type="entry name" value="HNH"/>
    <property type="match status" value="1"/>
</dbReference>
<dbReference type="InterPro" id="IPR002711">
    <property type="entry name" value="HNH"/>
</dbReference>
<sequence length="143" mass="16056">MARLPTLKPRLSAPLPKLQAPKDEAGRSRFRDANTPGRAMMRSRKWRGDDAGVGGLRWHILKRDLFTCRICGAVHADTRMLEADHIVPHKGDPRLFWDKDNLWCVCGDCHRTVCQRIEARHAGYPDLIREAKAQAAKGGPIPG</sequence>
<dbReference type="Proteomes" id="UP000191257">
    <property type="component" value="Chromosome"/>
</dbReference>
<dbReference type="SMART" id="SM00507">
    <property type="entry name" value="HNHc"/>
    <property type="match status" value="1"/>
</dbReference>
<dbReference type="Gene3D" id="1.10.30.50">
    <property type="match status" value="1"/>
</dbReference>
<dbReference type="InterPro" id="IPR003615">
    <property type="entry name" value="HNH_nuc"/>
</dbReference>
<protein>
    <submittedName>
        <fullName evidence="3">HNH endonuclease</fullName>
    </submittedName>
</protein>
<keyword evidence="3" id="KW-0255">Endonuclease</keyword>
<keyword evidence="3" id="KW-0540">Nuclease</keyword>
<gene>
    <name evidence="3" type="ORF">A6J80_17380</name>
</gene>
<dbReference type="CDD" id="cd00085">
    <property type="entry name" value="HNHc"/>
    <property type="match status" value="1"/>
</dbReference>
<dbReference type="EMBL" id="CP020442">
    <property type="protein sequence ID" value="ARC37886.1"/>
    <property type="molecule type" value="Genomic_DNA"/>
</dbReference>
<keyword evidence="4" id="KW-1185">Reference proteome</keyword>
<keyword evidence="3" id="KW-0378">Hydrolase</keyword>